<feature type="non-terminal residue" evidence="1">
    <location>
        <position position="1"/>
    </location>
</feature>
<protein>
    <submittedName>
        <fullName evidence="1">Uncharacterized protein</fullName>
    </submittedName>
</protein>
<organism evidence="1">
    <name type="scientific">marine sediment metagenome</name>
    <dbReference type="NCBI Taxonomy" id="412755"/>
    <lineage>
        <taxon>unclassified sequences</taxon>
        <taxon>metagenomes</taxon>
        <taxon>ecological metagenomes</taxon>
    </lineage>
</organism>
<proteinExistence type="predicted"/>
<dbReference type="AlphaFoldDB" id="A0A0F9HF67"/>
<gene>
    <name evidence="1" type="ORF">LCGC14_1709800</name>
</gene>
<dbReference type="EMBL" id="LAZR01015232">
    <property type="protein sequence ID" value="KKM14076.1"/>
    <property type="molecule type" value="Genomic_DNA"/>
</dbReference>
<comment type="caution">
    <text evidence="1">The sequence shown here is derived from an EMBL/GenBank/DDBJ whole genome shotgun (WGS) entry which is preliminary data.</text>
</comment>
<evidence type="ECO:0000313" key="1">
    <source>
        <dbReference type="EMBL" id="KKM14076.1"/>
    </source>
</evidence>
<name>A0A0F9HF67_9ZZZZ</name>
<reference evidence="1" key="1">
    <citation type="journal article" date="2015" name="Nature">
        <title>Complex archaea that bridge the gap between prokaryotes and eukaryotes.</title>
        <authorList>
            <person name="Spang A."/>
            <person name="Saw J.H."/>
            <person name="Jorgensen S.L."/>
            <person name="Zaremba-Niedzwiedzka K."/>
            <person name="Martijn J."/>
            <person name="Lind A.E."/>
            <person name="van Eijk R."/>
            <person name="Schleper C."/>
            <person name="Guy L."/>
            <person name="Ettema T.J."/>
        </authorList>
    </citation>
    <scope>NUCLEOTIDE SEQUENCE</scope>
</reference>
<accession>A0A0F9HF67</accession>
<sequence length="859" mass="91720">IMSNIPGLTGYNRPGTFSRLRTIRRGVSIPGGLRILAIIGLGQAEETVILSAEGNGADGVNPNYAGSSSSDGRHFALSKTSLISKRTLLFLNGIPLTGVEETIDTDPFDSRYDFRMEPSTGRIELQRASLVDQGGIFAPPGSANIGDGSMSTIELIDANAPTETWTFRATSVIRDAYGDPVPGVAVFTAIGSESGQPTDAYGAPVVFISDGVVRDNGILRVAFTEGAVAFDRGDRFTVKVSSRVLVKGDLLEARYIATEDLLDPVFFVDSNKLYAKHGTPSATNTLSLGAEMAFENGAFGVLALQAKPPLPRRTTEVLLESDNPLSVATEGFPSVGTPVVSTDLDAFRYTIDGGTPDSDTSVNIMVLDRDDGSETQIFPTKIAFYDSGITSDPFDGFVSNANYTFSYTVILDGQVEDEGFDGAVVAGQFTFSANSASFAAFNLDVGESLEATKKIRILTRDRYGADASDVSGEYTITAVGDGTGDDSIVTVTSAALVASSGWANTDTDLRWELVDDADQSARLLLTTDLFTNGSIRTRDGLKCSFIDTNDADFYDNNWGSALEELESVDCQMIVPLPMQAFSAIQQATVAHCKLMSNTANQRERVALFGAQAGVTNAALAGRELVAVEDVGVIEGIQGDDAEEVLAGNIEDLQDFNVSTNYGTTFRAMYFWPDEIVRVVSGTRTTIHGFYMAAAAGGLLAATPNVAKPLTRKILTGFTILRSKILRPIELNELGNIGVTVVQPVTGGGQIMHGKTTTSSGAAEEEELSIVFIRDRTATVLRAVLRTFIGQPEDASLVASITSMVTKTLQALIAQGLLSIYQNLSVGRDEVDPRQWNVSVEVQPIYPVNWIFIDVSVGIL</sequence>